<sequence>MCYDAHVHDLSPSRFRWYDVPAVLFFRKAIRCRLCDGRYYVMRGGQVDQAFRKKPFGGDAPVHLGLMSQLWPYYAFVIVAIAGLVEAARSLWGQT</sequence>
<name>A0A1I3RCC9_9PLAN</name>
<evidence type="ECO:0000313" key="2">
    <source>
        <dbReference type="EMBL" id="SFJ43885.1"/>
    </source>
</evidence>
<protein>
    <submittedName>
        <fullName evidence="2">Uncharacterized protein</fullName>
    </submittedName>
</protein>
<dbReference type="RefSeq" id="WP_092055781.1">
    <property type="nucleotide sequence ID" value="NZ_FOQD01000020.1"/>
</dbReference>
<keyword evidence="1" id="KW-1133">Transmembrane helix</keyword>
<evidence type="ECO:0000313" key="3">
    <source>
        <dbReference type="Proteomes" id="UP000199518"/>
    </source>
</evidence>
<dbReference type="Proteomes" id="UP000199518">
    <property type="component" value="Unassembled WGS sequence"/>
</dbReference>
<dbReference type="AlphaFoldDB" id="A0A1I3RCC9"/>
<dbReference type="EMBL" id="FOQD01000020">
    <property type="protein sequence ID" value="SFJ43885.1"/>
    <property type="molecule type" value="Genomic_DNA"/>
</dbReference>
<organism evidence="2 3">
    <name type="scientific">Planctomicrobium piriforme</name>
    <dbReference type="NCBI Taxonomy" id="1576369"/>
    <lineage>
        <taxon>Bacteria</taxon>
        <taxon>Pseudomonadati</taxon>
        <taxon>Planctomycetota</taxon>
        <taxon>Planctomycetia</taxon>
        <taxon>Planctomycetales</taxon>
        <taxon>Planctomycetaceae</taxon>
        <taxon>Planctomicrobium</taxon>
    </lineage>
</organism>
<accession>A0A1I3RCC9</accession>
<reference evidence="3" key="1">
    <citation type="submission" date="2016-10" db="EMBL/GenBank/DDBJ databases">
        <authorList>
            <person name="Varghese N."/>
            <person name="Submissions S."/>
        </authorList>
    </citation>
    <scope>NUCLEOTIDE SEQUENCE [LARGE SCALE GENOMIC DNA]</scope>
    <source>
        <strain evidence="3">DSM 26348</strain>
    </source>
</reference>
<gene>
    <name evidence="2" type="ORF">SAMN05421753_12084</name>
</gene>
<keyword evidence="3" id="KW-1185">Reference proteome</keyword>
<feature type="transmembrane region" description="Helical" evidence="1">
    <location>
        <begin position="71"/>
        <end position="92"/>
    </location>
</feature>
<keyword evidence="1" id="KW-0812">Transmembrane</keyword>
<proteinExistence type="predicted"/>
<evidence type="ECO:0000256" key="1">
    <source>
        <dbReference type="SAM" id="Phobius"/>
    </source>
</evidence>
<keyword evidence="1" id="KW-0472">Membrane</keyword>